<organism evidence="2 3">
    <name type="scientific">Rubus argutus</name>
    <name type="common">Southern blackberry</name>
    <dbReference type="NCBI Taxonomy" id="59490"/>
    <lineage>
        <taxon>Eukaryota</taxon>
        <taxon>Viridiplantae</taxon>
        <taxon>Streptophyta</taxon>
        <taxon>Embryophyta</taxon>
        <taxon>Tracheophyta</taxon>
        <taxon>Spermatophyta</taxon>
        <taxon>Magnoliopsida</taxon>
        <taxon>eudicotyledons</taxon>
        <taxon>Gunneridae</taxon>
        <taxon>Pentapetalae</taxon>
        <taxon>rosids</taxon>
        <taxon>fabids</taxon>
        <taxon>Rosales</taxon>
        <taxon>Rosaceae</taxon>
        <taxon>Rosoideae</taxon>
        <taxon>Rosoideae incertae sedis</taxon>
        <taxon>Rubus</taxon>
    </lineage>
</organism>
<reference evidence="2 3" key="1">
    <citation type="journal article" date="2023" name="G3 (Bethesda)">
        <title>A chromosome-length genome assembly and annotation of blackberry (Rubus argutus, cv. 'Hillquist').</title>
        <authorList>
            <person name="Bruna T."/>
            <person name="Aryal R."/>
            <person name="Dudchenko O."/>
            <person name="Sargent D.J."/>
            <person name="Mead D."/>
            <person name="Buti M."/>
            <person name="Cavallini A."/>
            <person name="Hytonen T."/>
            <person name="Andres J."/>
            <person name="Pham M."/>
            <person name="Weisz D."/>
            <person name="Mascagni F."/>
            <person name="Usai G."/>
            <person name="Natali L."/>
            <person name="Bassil N."/>
            <person name="Fernandez G.E."/>
            <person name="Lomsadze A."/>
            <person name="Armour M."/>
            <person name="Olukolu B."/>
            <person name="Poorten T."/>
            <person name="Britton C."/>
            <person name="Davik J."/>
            <person name="Ashrafi H."/>
            <person name="Aiden E.L."/>
            <person name="Borodovsky M."/>
            <person name="Worthington M."/>
        </authorList>
    </citation>
    <scope>NUCLEOTIDE SEQUENCE [LARGE SCALE GENOMIC DNA]</scope>
    <source>
        <strain evidence="2">PI 553951</strain>
    </source>
</reference>
<comment type="caution">
    <text evidence="2">The sequence shown here is derived from an EMBL/GenBank/DDBJ whole genome shotgun (WGS) entry which is preliminary data.</text>
</comment>
<evidence type="ECO:0000313" key="3">
    <source>
        <dbReference type="Proteomes" id="UP001457282"/>
    </source>
</evidence>
<dbReference type="Pfam" id="PF05033">
    <property type="entry name" value="Pre-SET"/>
    <property type="match status" value="1"/>
</dbReference>
<gene>
    <name evidence="2" type="ORF">M0R45_006331</name>
</gene>
<dbReference type="Proteomes" id="UP001457282">
    <property type="component" value="Unassembled WGS sequence"/>
</dbReference>
<dbReference type="GO" id="GO:0003690">
    <property type="term" value="F:double-stranded DNA binding"/>
    <property type="evidence" value="ECO:0007669"/>
    <property type="project" value="TreeGrafter"/>
</dbReference>
<accession>A0AAW1YQ27</accession>
<dbReference type="InterPro" id="IPR051357">
    <property type="entry name" value="H3K9_HMTase_SUVAR3-9"/>
</dbReference>
<dbReference type="InterPro" id="IPR007728">
    <property type="entry name" value="Pre-SET_dom"/>
</dbReference>
<dbReference type="GO" id="GO:0005634">
    <property type="term" value="C:nucleus"/>
    <property type="evidence" value="ECO:0007669"/>
    <property type="project" value="InterPro"/>
</dbReference>
<proteinExistence type="predicted"/>
<protein>
    <recommendedName>
        <fullName evidence="1">Pre-SET domain-containing protein</fullName>
    </recommendedName>
</protein>
<dbReference type="AlphaFoldDB" id="A0AAW1YQ27"/>
<evidence type="ECO:0000259" key="1">
    <source>
        <dbReference type="SMART" id="SM00468"/>
    </source>
</evidence>
<evidence type="ECO:0000313" key="2">
    <source>
        <dbReference type="EMBL" id="KAK9950865.1"/>
    </source>
</evidence>
<sequence>MLKYKLVRVPGQPDAFSVLQTIRKWKDGFSSRAGLVLPDLTSGAERIPVSLVNEVDNEKGPAYFTYFPTLKYSKSFTLTQPSICCKCHSACLPGDMNCSSILWGDWPSRCGNDGQSQ</sequence>
<dbReference type="SMART" id="SM00468">
    <property type="entry name" value="PreSET"/>
    <property type="match status" value="1"/>
</dbReference>
<dbReference type="GO" id="GO:0008270">
    <property type="term" value="F:zinc ion binding"/>
    <property type="evidence" value="ECO:0007669"/>
    <property type="project" value="InterPro"/>
</dbReference>
<dbReference type="GO" id="GO:0042054">
    <property type="term" value="F:histone methyltransferase activity"/>
    <property type="evidence" value="ECO:0007669"/>
    <property type="project" value="InterPro"/>
</dbReference>
<dbReference type="PANTHER" id="PTHR45660">
    <property type="entry name" value="HISTONE-LYSINE N-METHYLTRANSFERASE SETMAR"/>
    <property type="match status" value="1"/>
</dbReference>
<dbReference type="PANTHER" id="PTHR45660:SF73">
    <property type="entry name" value="HISTONE-LYSINE N-METHYLTRANSFERASE, H3 LYSINE-9 SPECIFIC SUVH1"/>
    <property type="match status" value="1"/>
</dbReference>
<dbReference type="SUPFAM" id="SSF82199">
    <property type="entry name" value="SET domain"/>
    <property type="match status" value="1"/>
</dbReference>
<dbReference type="Gene3D" id="2.170.270.10">
    <property type="entry name" value="SET domain"/>
    <property type="match status" value="1"/>
</dbReference>
<keyword evidence="3" id="KW-1185">Reference proteome</keyword>
<dbReference type="EMBL" id="JBEDUW010000001">
    <property type="protein sequence ID" value="KAK9950865.1"/>
    <property type="molecule type" value="Genomic_DNA"/>
</dbReference>
<name>A0AAW1YQ27_RUBAR</name>
<dbReference type="InterPro" id="IPR046341">
    <property type="entry name" value="SET_dom_sf"/>
</dbReference>
<feature type="domain" description="Pre-SET" evidence="1">
    <location>
        <begin position="37"/>
        <end position="111"/>
    </location>
</feature>